<dbReference type="Proteomes" id="UP000706926">
    <property type="component" value="Unassembled WGS sequence"/>
</dbReference>
<protein>
    <submittedName>
        <fullName evidence="2">Small acid-soluble spore protein P (Minor)</fullName>
    </submittedName>
</protein>
<comment type="caution">
    <text evidence="2">The sequence shown here is derived from an EMBL/GenBank/DDBJ whole genome shotgun (WGS) entry which is preliminary data.</text>
</comment>
<dbReference type="EMBL" id="JAGGKI010000022">
    <property type="protein sequence ID" value="MBP1896325.1"/>
    <property type="molecule type" value="Genomic_DNA"/>
</dbReference>
<feature type="compositionally biased region" description="Basic and acidic residues" evidence="1">
    <location>
        <begin position="54"/>
        <end position="64"/>
    </location>
</feature>
<feature type="region of interest" description="Disordered" evidence="1">
    <location>
        <begin position="16"/>
        <end position="64"/>
    </location>
</feature>
<keyword evidence="3" id="KW-1185">Reference proteome</keyword>
<accession>A0ABS4FJ79</accession>
<sequence length="64" mass="7362">MPLVWFRFQETEDCTMSKPKAIPVPEAQETPQRRDDRDRGGQEPLSGSHKAKIRKQDGHFNPEG</sequence>
<gene>
    <name evidence="2" type="ORF">J2Z18_005452</name>
</gene>
<evidence type="ECO:0000256" key="1">
    <source>
        <dbReference type="SAM" id="MobiDB-lite"/>
    </source>
</evidence>
<name>A0ABS4FJ79_9BACL</name>
<evidence type="ECO:0000313" key="2">
    <source>
        <dbReference type="EMBL" id="MBP1896325.1"/>
    </source>
</evidence>
<feature type="compositionally biased region" description="Basic and acidic residues" evidence="1">
    <location>
        <begin position="31"/>
        <end position="41"/>
    </location>
</feature>
<organism evidence="2 3">
    <name type="scientific">Paenibacillus lactis</name>
    <dbReference type="NCBI Taxonomy" id="228574"/>
    <lineage>
        <taxon>Bacteria</taxon>
        <taxon>Bacillati</taxon>
        <taxon>Bacillota</taxon>
        <taxon>Bacilli</taxon>
        <taxon>Bacillales</taxon>
        <taxon>Paenibacillaceae</taxon>
        <taxon>Paenibacillus</taxon>
    </lineage>
</organism>
<reference evidence="2 3" key="1">
    <citation type="submission" date="2021-03" db="EMBL/GenBank/DDBJ databases">
        <title>Genomic Encyclopedia of Type Strains, Phase IV (KMG-IV): sequencing the most valuable type-strain genomes for metagenomic binning, comparative biology and taxonomic classification.</title>
        <authorList>
            <person name="Goeker M."/>
        </authorList>
    </citation>
    <scope>NUCLEOTIDE SEQUENCE [LARGE SCALE GENOMIC DNA]</scope>
    <source>
        <strain evidence="2 3">DSM 15596</strain>
    </source>
</reference>
<proteinExistence type="predicted"/>
<evidence type="ECO:0000313" key="3">
    <source>
        <dbReference type="Proteomes" id="UP000706926"/>
    </source>
</evidence>